<dbReference type="Proteomes" id="UP000763557">
    <property type="component" value="Unassembled WGS sequence"/>
</dbReference>
<sequence>MSESTHDAVVVGYDGSPAARRAAHWAAREAATRRRRLVIAHAFRWPLTELTQLRTEALVLSEDPFRGEYQNLVDELVEECRPLAGDNEVQGEVIPGDPVDVLNSLGTDANLLVLGSSGHGAVHQVLLGSTSAELVRSVTTPVVVVRETDNPARHRRVVVGVDGSATSTRAVDFAFDFATRHDAELVAVHAWSDLPLDALGAVREWDVDWNEITEQAKVILAETVAGHSARYPDVRVRQVVTMSKPVEALLEEGQKADLIVVGSHGRGAVRRMLLGSVSQAVLHYAQRPVAVLRET</sequence>
<keyword evidence="6" id="KW-1185">Reference proteome</keyword>
<feature type="domain" description="UspA" evidence="4">
    <location>
        <begin position="8"/>
        <end position="146"/>
    </location>
</feature>
<dbReference type="InterPro" id="IPR006015">
    <property type="entry name" value="Universal_stress_UspA"/>
</dbReference>
<dbReference type="Pfam" id="PF00582">
    <property type="entry name" value="Usp"/>
    <property type="match status" value="2"/>
</dbReference>
<protein>
    <submittedName>
        <fullName evidence="5">Universal stress protein UspA</fullName>
    </submittedName>
</protein>
<reference evidence="5 6" key="1">
    <citation type="submission" date="2020-01" db="EMBL/GenBank/DDBJ databases">
        <title>Kibdelosporangium persica a novel Actinomycetes from a hot desert in Iran.</title>
        <authorList>
            <person name="Safaei N."/>
            <person name="Zaburannyi N."/>
            <person name="Mueller R."/>
            <person name="Wink J."/>
        </authorList>
    </citation>
    <scope>NUCLEOTIDE SEQUENCE [LARGE SCALE GENOMIC DNA]</scope>
    <source>
        <strain evidence="5 6">4NS15</strain>
    </source>
</reference>
<evidence type="ECO:0000256" key="3">
    <source>
        <dbReference type="ARBA" id="ARBA00022840"/>
    </source>
</evidence>
<evidence type="ECO:0000313" key="6">
    <source>
        <dbReference type="Proteomes" id="UP000763557"/>
    </source>
</evidence>
<dbReference type="InterPro" id="IPR006016">
    <property type="entry name" value="UspA"/>
</dbReference>
<evidence type="ECO:0000313" key="5">
    <source>
        <dbReference type="EMBL" id="NRN65998.1"/>
    </source>
</evidence>
<organism evidence="5 6">
    <name type="scientific">Kibdelosporangium persicum</name>
    <dbReference type="NCBI Taxonomy" id="2698649"/>
    <lineage>
        <taxon>Bacteria</taxon>
        <taxon>Bacillati</taxon>
        <taxon>Actinomycetota</taxon>
        <taxon>Actinomycetes</taxon>
        <taxon>Pseudonocardiales</taxon>
        <taxon>Pseudonocardiaceae</taxon>
        <taxon>Kibdelosporangium</taxon>
    </lineage>
</organism>
<dbReference type="InterPro" id="IPR014729">
    <property type="entry name" value="Rossmann-like_a/b/a_fold"/>
</dbReference>
<feature type="domain" description="UspA" evidence="4">
    <location>
        <begin position="155"/>
        <end position="293"/>
    </location>
</feature>
<gene>
    <name evidence="5" type="ORF">GC106_32150</name>
</gene>
<dbReference type="EMBL" id="JAAATY010000008">
    <property type="protein sequence ID" value="NRN65998.1"/>
    <property type="molecule type" value="Genomic_DNA"/>
</dbReference>
<dbReference type="PRINTS" id="PR01438">
    <property type="entry name" value="UNVRSLSTRESS"/>
</dbReference>
<comment type="caution">
    <text evidence="5">The sequence shown here is derived from an EMBL/GenBank/DDBJ whole genome shotgun (WGS) entry which is preliminary data.</text>
</comment>
<evidence type="ECO:0000259" key="4">
    <source>
        <dbReference type="Pfam" id="PF00582"/>
    </source>
</evidence>
<dbReference type="Gene3D" id="3.40.50.620">
    <property type="entry name" value="HUPs"/>
    <property type="match status" value="2"/>
</dbReference>
<accession>A0ABX2F583</accession>
<evidence type="ECO:0000256" key="2">
    <source>
        <dbReference type="ARBA" id="ARBA00022741"/>
    </source>
</evidence>
<dbReference type="RefSeq" id="WP_173131185.1">
    <property type="nucleotide sequence ID" value="NZ_CBCSGW010000002.1"/>
</dbReference>
<comment type="similarity">
    <text evidence="1">Belongs to the universal stress protein A family.</text>
</comment>
<keyword evidence="2" id="KW-0547">Nucleotide-binding</keyword>
<keyword evidence="3" id="KW-0067">ATP-binding</keyword>
<evidence type="ECO:0000256" key="1">
    <source>
        <dbReference type="ARBA" id="ARBA00008791"/>
    </source>
</evidence>
<dbReference type="PANTHER" id="PTHR46268">
    <property type="entry name" value="STRESS RESPONSE PROTEIN NHAX"/>
    <property type="match status" value="1"/>
</dbReference>
<dbReference type="SUPFAM" id="SSF52402">
    <property type="entry name" value="Adenine nucleotide alpha hydrolases-like"/>
    <property type="match status" value="2"/>
</dbReference>
<proteinExistence type="inferred from homology"/>
<name>A0ABX2F583_9PSEU</name>
<dbReference type="PANTHER" id="PTHR46268:SF27">
    <property type="entry name" value="UNIVERSAL STRESS PROTEIN RV2623"/>
    <property type="match status" value="1"/>
</dbReference>